<dbReference type="CDD" id="cd04792">
    <property type="entry name" value="LanM-like"/>
    <property type="match status" value="1"/>
</dbReference>
<accession>B2IZX9</accession>
<sequence length="1105" mass="123754">MKNLAITQQLVPSQQITPHDLAIIVANASFLGERLQTEQFVMDGDRIHEQEINHRIDRWGQVVAQGSWDMLHKRLQWDGLELDSIRPRLGSVRLAKQLLPDWAETLGQIIQTAKEFIPVREAFLPIESQNSIPFEDLLLPAIQVAREQLLSRLGFVQLTHDSLPLSIFTEAAYRSLERSLLQQLARLCSKTLDLEFSQVRSFGRNLLNLLELKTKSGNNTQYTKFVNQLLQDGLLTFFQKYPVLGRLVATTVNFWVESTGEFIERLAHDTKDIQQIFGSTSAKDKVAAVQTSLSDPHKRGRGVILLTFESGLKLVYKPKDLKLEAAFNNFLTWCNHHSQLLDFKAIQVINRDDYGWVEYVEHQPCVDEAAAARFYQRAGMLLCVIYVLRGTDCHYENLIASGEHLVLLDMETLLHHEAKAIENSPDAQEWETIAMQQFWNSVLRTGFLPRWDLSSDRTVAYDISGLGSTALQQSPRKVPRWQLINTDDMYLRYESVTLPIEKNVPRIGDTVLSPHDYQAQIVAGFEQMYRFLMAHKQVLLAPNSPLGVMQKQQVRFIFRHTRLYGTILQKVLTPDYLKCGVDYSIELEQLSRAFLVAQEKPNAWPIFNAEVQAMEQLDIPYFSASAASDELCVGEHLSIPGYFKQPSYQQTLAQLLAMDETDLARQVAIIQGSFYAQLAQTSTGEHEKWQAESLPLLTTEQLIAEAQAIATQLETRAIMDFDGSINWIGLVSVPEAERFRLQVLDHSFYEGRCGIALFFAALAQITDDPRSYELALKSLQPLRQQIQTLDLESRQRMASFAGIGGATGLGSMIYALVKISQFLGDETLLQDAQALASWITSELIAGDKKLDIIGGSAGAILGLLSLYQATGNENILLKAIACGQHLLAYRYSETGATRAWQTLGKIPLAGFSHGAAGIAYALLRLYTVTQDQSYLAAAQEGIEYERTVFSESRGNWPVSHKAERTGGKVTFPSQWCHGAAGIGLARLGSLEILNTAEIQQEIEIALRTTENFGLEAIDHLCCGNMGRVEVLLVGAQRCDRSDWHQIALQNATNVVARANRTGAYQLFANLPSSVFNPGLFQGTAGIGYELLRLANNDLPCVLLWE</sequence>
<dbReference type="GO" id="GO:0005975">
    <property type="term" value="P:carbohydrate metabolic process"/>
    <property type="evidence" value="ECO:0007669"/>
    <property type="project" value="InterPro"/>
</dbReference>
<evidence type="ECO:0000256" key="4">
    <source>
        <dbReference type="ARBA" id="ARBA00022475"/>
    </source>
</evidence>
<reference evidence="14" key="1">
    <citation type="submission" date="2008-04" db="EMBL/GenBank/DDBJ databases">
        <title>Complete sequence of chromosome of Nostoc punctiforme ATCC 29133.</title>
        <authorList>
            <consortium name="US DOE Joint Genome Institute"/>
            <person name="Copeland A."/>
            <person name="Lucas S."/>
            <person name="Lapidus A."/>
            <person name="Glavina del Rio T."/>
            <person name="Dalin E."/>
            <person name="Tice H."/>
            <person name="Pitluck S."/>
            <person name="Chain P."/>
            <person name="Malfatti S."/>
            <person name="Shin M."/>
            <person name="Vergez L."/>
            <person name="Schmutz J."/>
            <person name="Larimer F."/>
            <person name="Land M."/>
            <person name="Hauser L."/>
            <person name="Kyrpides N."/>
            <person name="Kim E."/>
            <person name="Meeks J.C."/>
            <person name="Elhai J."/>
            <person name="Campbell E.L."/>
            <person name="Thiel T."/>
            <person name="Longmire J."/>
            <person name="Potts M."/>
            <person name="Atlas R."/>
        </authorList>
    </citation>
    <scope>NUCLEOTIDE SEQUENCE [LARGE SCALE GENOMIC DNA]</scope>
    <source>
        <strain evidence="14">ATCC 29133 / PCC 73102</strain>
    </source>
</reference>
<dbReference type="EnsemblBacteria" id="ACC81750">
    <property type="protein sequence ID" value="ACC81750"/>
    <property type="gene ID" value="Npun_R3312"/>
</dbReference>
<dbReference type="OrthoDB" id="9148343at2"/>
<feature type="domain" description="Lantibiotic biosynthesis protein dehydration" evidence="12">
    <location>
        <begin position="241"/>
        <end position="624"/>
    </location>
</feature>
<protein>
    <recommendedName>
        <fullName evidence="8">Glutathione S-transferase LANCL1</fullName>
        <ecNumber evidence="3">2.5.1.18</ecNumber>
    </recommendedName>
    <alternativeName>
        <fullName evidence="9">LanC-like protein 1</fullName>
    </alternativeName>
</protein>
<evidence type="ECO:0000259" key="12">
    <source>
        <dbReference type="Pfam" id="PF13575"/>
    </source>
</evidence>
<dbReference type="GO" id="GO:0005886">
    <property type="term" value="C:plasma membrane"/>
    <property type="evidence" value="ECO:0007669"/>
    <property type="project" value="UniProtKB-SubCell"/>
</dbReference>
<dbReference type="Pfam" id="PF05147">
    <property type="entry name" value="LANC_like"/>
    <property type="match status" value="1"/>
</dbReference>
<dbReference type="GO" id="GO:0046872">
    <property type="term" value="F:metal ion binding"/>
    <property type="evidence" value="ECO:0007669"/>
    <property type="project" value="UniProtKB-KW"/>
</dbReference>
<dbReference type="PANTHER" id="PTHR12736">
    <property type="entry name" value="LANC-LIKE PROTEIN"/>
    <property type="match status" value="1"/>
</dbReference>
<organism evidence="13 14">
    <name type="scientific">Nostoc punctiforme (strain ATCC 29133 / PCC 73102)</name>
    <dbReference type="NCBI Taxonomy" id="63737"/>
    <lineage>
        <taxon>Bacteria</taxon>
        <taxon>Bacillati</taxon>
        <taxon>Cyanobacteriota</taxon>
        <taxon>Cyanophyceae</taxon>
        <taxon>Nostocales</taxon>
        <taxon>Nostocaceae</taxon>
        <taxon>Nostoc</taxon>
    </lineage>
</organism>
<name>B2IZX9_NOSP7</name>
<evidence type="ECO:0000256" key="5">
    <source>
        <dbReference type="ARBA" id="ARBA00022833"/>
    </source>
</evidence>
<dbReference type="PhylomeDB" id="B2IZX9"/>
<keyword evidence="11" id="KW-0479">Metal-binding</keyword>
<comment type="catalytic activity">
    <reaction evidence="10">
        <text>RX + glutathione = an S-substituted glutathione + a halide anion + H(+)</text>
        <dbReference type="Rhea" id="RHEA:16437"/>
        <dbReference type="ChEBI" id="CHEBI:15378"/>
        <dbReference type="ChEBI" id="CHEBI:16042"/>
        <dbReference type="ChEBI" id="CHEBI:17792"/>
        <dbReference type="ChEBI" id="CHEBI:57925"/>
        <dbReference type="ChEBI" id="CHEBI:90779"/>
        <dbReference type="EC" id="2.5.1.18"/>
    </reaction>
</comment>
<dbReference type="SUPFAM" id="SSF158745">
    <property type="entry name" value="LanC-like"/>
    <property type="match status" value="1"/>
</dbReference>
<gene>
    <name evidence="13" type="ordered locus">Npun_R3312</name>
</gene>
<reference evidence="13 14" key="2">
    <citation type="journal article" date="2013" name="Plant Physiol.">
        <title>A Nostoc punctiforme Sugar Transporter Necessary to Establish a Cyanobacterium-Plant Symbiosis.</title>
        <authorList>
            <person name="Ekman M."/>
            <person name="Picossi S."/>
            <person name="Campbell E.L."/>
            <person name="Meeks J.C."/>
            <person name="Flores E."/>
        </authorList>
    </citation>
    <scope>NUCLEOTIDE SEQUENCE [LARGE SCALE GENOMIC DNA]</scope>
    <source>
        <strain evidence="14">ATCC 29133 / PCC 73102</strain>
    </source>
</reference>
<keyword evidence="14" id="KW-1185">Reference proteome</keyword>
<dbReference type="Proteomes" id="UP000001191">
    <property type="component" value="Chromosome"/>
</dbReference>
<dbReference type="Pfam" id="PF13575">
    <property type="entry name" value="DUF4135"/>
    <property type="match status" value="1"/>
</dbReference>
<evidence type="ECO:0000256" key="9">
    <source>
        <dbReference type="ARBA" id="ARBA00043169"/>
    </source>
</evidence>
<dbReference type="PRINTS" id="PR01950">
    <property type="entry name" value="LANCSUPER"/>
</dbReference>
<evidence type="ECO:0000313" key="13">
    <source>
        <dbReference type="EMBL" id="ACC81750.1"/>
    </source>
</evidence>
<keyword evidence="6" id="KW-0472">Membrane</keyword>
<keyword evidence="5 11" id="KW-0862">Zinc</keyword>
<dbReference type="PIRSF" id="PIRSF037228">
    <property type="entry name" value="Lant_mod_RumM"/>
    <property type="match status" value="1"/>
</dbReference>
<evidence type="ECO:0000256" key="11">
    <source>
        <dbReference type="PIRSR" id="PIRSR607822-1"/>
    </source>
</evidence>
<proteinExistence type="predicted"/>
<dbReference type="Gene3D" id="1.50.10.10">
    <property type="match status" value="1"/>
</dbReference>
<feature type="binding site" evidence="11">
    <location>
        <position position="976"/>
    </location>
    <ligand>
        <name>Zn(2+)</name>
        <dbReference type="ChEBI" id="CHEBI:29105"/>
    </ligand>
</feature>
<evidence type="ECO:0000256" key="6">
    <source>
        <dbReference type="ARBA" id="ARBA00023136"/>
    </source>
</evidence>
<evidence type="ECO:0000256" key="8">
    <source>
        <dbReference type="ARBA" id="ARBA00039457"/>
    </source>
</evidence>
<dbReference type="InterPro" id="IPR007822">
    <property type="entry name" value="LANC-like"/>
</dbReference>
<dbReference type="SMART" id="SM01260">
    <property type="entry name" value="LANC_like"/>
    <property type="match status" value="1"/>
</dbReference>
<dbReference type="eggNOG" id="COG4403">
    <property type="taxonomic scope" value="Bacteria"/>
</dbReference>
<dbReference type="PANTHER" id="PTHR12736:SF5">
    <property type="entry name" value="GLUTATHIONE S-TRANSFERASE LANCL1"/>
    <property type="match status" value="1"/>
</dbReference>
<dbReference type="InterPro" id="IPR017146">
    <property type="entry name" value="Lanti_2_LanM"/>
</dbReference>
<dbReference type="GO" id="GO:0004364">
    <property type="term" value="F:glutathione transferase activity"/>
    <property type="evidence" value="ECO:0007669"/>
    <property type="project" value="UniProtKB-EC"/>
</dbReference>
<evidence type="ECO:0000256" key="2">
    <source>
        <dbReference type="ARBA" id="ARBA00004496"/>
    </source>
</evidence>
<dbReference type="HOGENOM" id="CLU_009398_0_0_3"/>
<keyword evidence="4" id="KW-1003">Cell membrane</keyword>
<dbReference type="RefSeq" id="WP_012409728.1">
    <property type="nucleotide sequence ID" value="NC_010628.1"/>
</dbReference>
<dbReference type="STRING" id="63737.Npun_R3312"/>
<dbReference type="GO" id="GO:0005737">
    <property type="term" value="C:cytoplasm"/>
    <property type="evidence" value="ECO:0007669"/>
    <property type="project" value="UniProtKB-SubCell"/>
</dbReference>
<dbReference type="GO" id="GO:0031179">
    <property type="term" value="P:peptide modification"/>
    <property type="evidence" value="ECO:0007669"/>
    <property type="project" value="InterPro"/>
</dbReference>
<dbReference type="AlphaFoldDB" id="B2IZX9"/>
<feature type="binding site" evidence="11">
    <location>
        <position position="1021"/>
    </location>
    <ligand>
        <name>Zn(2+)</name>
        <dbReference type="ChEBI" id="CHEBI:29105"/>
    </ligand>
</feature>
<evidence type="ECO:0000256" key="7">
    <source>
        <dbReference type="ARBA" id="ARBA00035808"/>
    </source>
</evidence>
<evidence type="ECO:0000313" key="14">
    <source>
        <dbReference type="Proteomes" id="UP000001191"/>
    </source>
</evidence>
<evidence type="ECO:0000256" key="3">
    <source>
        <dbReference type="ARBA" id="ARBA00012452"/>
    </source>
</evidence>
<dbReference type="InterPro" id="IPR012341">
    <property type="entry name" value="6hp_glycosidase-like_sf"/>
</dbReference>
<dbReference type="EC" id="2.5.1.18" evidence="3"/>
<comment type="catalytic activity">
    <reaction evidence="7">
        <text>1-chloro-2,4-dinitrobenzene + glutathione = 2,4-dinitrophenyl-S-glutathione + chloride + H(+)</text>
        <dbReference type="Rhea" id="RHEA:51220"/>
        <dbReference type="ChEBI" id="CHEBI:15378"/>
        <dbReference type="ChEBI" id="CHEBI:17996"/>
        <dbReference type="ChEBI" id="CHEBI:34718"/>
        <dbReference type="ChEBI" id="CHEBI:57925"/>
        <dbReference type="ChEBI" id="CHEBI:133977"/>
        <dbReference type="EC" id="2.5.1.18"/>
    </reaction>
</comment>
<evidence type="ECO:0000256" key="10">
    <source>
        <dbReference type="ARBA" id="ARBA00047960"/>
    </source>
</evidence>
<evidence type="ECO:0000256" key="1">
    <source>
        <dbReference type="ARBA" id="ARBA00004202"/>
    </source>
</evidence>
<dbReference type="KEGG" id="npu:Npun_R3312"/>
<dbReference type="InterPro" id="IPR025410">
    <property type="entry name" value="Lant_dehyd"/>
</dbReference>
<comment type="subcellular location">
    <subcellularLocation>
        <location evidence="1">Cell membrane</location>
        <topology evidence="1">Peripheral membrane protein</topology>
    </subcellularLocation>
    <subcellularLocation>
        <location evidence="2">Cytoplasm</location>
    </subcellularLocation>
</comment>
<dbReference type="NCBIfam" id="TIGR03897">
    <property type="entry name" value="lanti_2_LanM"/>
    <property type="match status" value="1"/>
</dbReference>
<dbReference type="EMBL" id="CP001037">
    <property type="protein sequence ID" value="ACC81750.1"/>
    <property type="molecule type" value="Genomic_DNA"/>
</dbReference>